<gene>
    <name evidence="2" type="ORF">CMC5_066450</name>
</gene>
<feature type="compositionally biased region" description="Basic residues" evidence="1">
    <location>
        <begin position="128"/>
        <end position="140"/>
    </location>
</feature>
<reference evidence="2 3" key="1">
    <citation type="submission" date="2015-07" db="EMBL/GenBank/DDBJ databases">
        <title>Genome analysis of myxobacterium Chondromyces crocatus Cm c5 reveals a high potential for natural compound synthesis and the genetic basis for the loss of fruiting body formation.</title>
        <authorList>
            <person name="Zaburannyi N."/>
            <person name="Bunk B."/>
            <person name="Maier J."/>
            <person name="Overmann J."/>
            <person name="Mueller R."/>
        </authorList>
    </citation>
    <scope>NUCLEOTIDE SEQUENCE [LARGE SCALE GENOMIC DNA]</scope>
    <source>
        <strain evidence="2 3">Cm c5</strain>
    </source>
</reference>
<accession>A0A0K1ENK7</accession>
<feature type="region of interest" description="Disordered" evidence="1">
    <location>
        <begin position="111"/>
        <end position="178"/>
    </location>
</feature>
<protein>
    <submittedName>
        <fullName evidence="2">Uncharacterized protein</fullName>
    </submittedName>
</protein>
<dbReference type="KEGG" id="ccro:CMC5_066450"/>
<dbReference type="AlphaFoldDB" id="A0A0K1ENK7"/>
<dbReference type="EMBL" id="CP012159">
    <property type="protein sequence ID" value="AKT42419.1"/>
    <property type="molecule type" value="Genomic_DNA"/>
</dbReference>
<evidence type="ECO:0000256" key="1">
    <source>
        <dbReference type="SAM" id="MobiDB-lite"/>
    </source>
</evidence>
<keyword evidence="3" id="KW-1185">Reference proteome</keyword>
<evidence type="ECO:0000313" key="3">
    <source>
        <dbReference type="Proteomes" id="UP000067626"/>
    </source>
</evidence>
<feature type="compositionally biased region" description="Basic and acidic residues" evidence="1">
    <location>
        <begin position="149"/>
        <end position="161"/>
    </location>
</feature>
<dbReference type="Proteomes" id="UP000067626">
    <property type="component" value="Chromosome"/>
</dbReference>
<sequence>MAFDEIRLIGDGPRNRPCCALYEEERVSMSRRGCIRCSRADGGVTARSGRPTMSLVGNGRGSRAYECLCACFASASSASASSASAFLLGAIRVRECGASLCERFAPRVRSTRPSGFRTAVDPWSAEHRGRRPRHWTRRSRALNETGPSRPRDESTSRREGESGSGVPPVPPGDAHRADFMRPDERERDWMTETHAPPRAGGAVLAGRRRGSSAGLCCAFASPGRCARRTAPGERSRRAPSRVDPPRPEGTSLVAAQ</sequence>
<feature type="region of interest" description="Disordered" evidence="1">
    <location>
        <begin position="191"/>
        <end position="256"/>
    </location>
</feature>
<feature type="compositionally biased region" description="Low complexity" evidence="1">
    <location>
        <begin position="196"/>
        <end position="215"/>
    </location>
</feature>
<organism evidence="2 3">
    <name type="scientific">Chondromyces crocatus</name>
    <dbReference type="NCBI Taxonomy" id="52"/>
    <lineage>
        <taxon>Bacteria</taxon>
        <taxon>Pseudomonadati</taxon>
        <taxon>Myxococcota</taxon>
        <taxon>Polyangia</taxon>
        <taxon>Polyangiales</taxon>
        <taxon>Polyangiaceae</taxon>
        <taxon>Chondromyces</taxon>
    </lineage>
</organism>
<evidence type="ECO:0000313" key="2">
    <source>
        <dbReference type="EMBL" id="AKT42419.1"/>
    </source>
</evidence>
<proteinExistence type="predicted"/>
<name>A0A0K1ENK7_CHOCO</name>